<evidence type="ECO:0000313" key="6">
    <source>
        <dbReference type="Proteomes" id="UP000623129"/>
    </source>
</evidence>
<keyword evidence="3" id="KW-0812">Transmembrane</keyword>
<protein>
    <submittedName>
        <fullName evidence="5">N-acetyl-alpha-D-glucosaminyl L-malate synthase</fullName>
    </submittedName>
</protein>
<evidence type="ECO:0000256" key="3">
    <source>
        <dbReference type="SAM" id="Phobius"/>
    </source>
</evidence>
<feature type="domain" description="Glycosyl transferase family 1" evidence="4">
    <location>
        <begin position="596"/>
        <end position="697"/>
    </location>
</feature>
<keyword evidence="3" id="KW-1133">Transmembrane helix</keyword>
<keyword evidence="1" id="KW-0808">Transferase</keyword>
<dbReference type="Pfam" id="PF16994">
    <property type="entry name" value="Glyco_trans_4_5"/>
    <property type="match status" value="1"/>
</dbReference>
<proteinExistence type="predicted"/>
<gene>
    <name evidence="5" type="ORF">FCM35_KLT13779</name>
</gene>
<dbReference type="InterPro" id="IPR041693">
    <property type="entry name" value="Glyco_trans_4_5"/>
</dbReference>
<reference evidence="5" key="1">
    <citation type="submission" date="2020-01" db="EMBL/GenBank/DDBJ databases">
        <title>Genome sequence of Kobresia littledalei, the first chromosome-level genome in the family Cyperaceae.</title>
        <authorList>
            <person name="Qu G."/>
        </authorList>
    </citation>
    <scope>NUCLEOTIDE SEQUENCE</scope>
    <source>
        <strain evidence="5">C.B.Clarke</strain>
        <tissue evidence="5">Leaf</tissue>
    </source>
</reference>
<dbReference type="Gene3D" id="3.40.50.2000">
    <property type="entry name" value="Glycogen Phosphorylase B"/>
    <property type="match status" value="1"/>
</dbReference>
<dbReference type="OrthoDB" id="512920at2759"/>
<evidence type="ECO:0000313" key="5">
    <source>
        <dbReference type="EMBL" id="KAF3321563.1"/>
    </source>
</evidence>
<dbReference type="Proteomes" id="UP000623129">
    <property type="component" value="Unassembled WGS sequence"/>
</dbReference>
<dbReference type="CDD" id="cd03801">
    <property type="entry name" value="GT4_PimA-like"/>
    <property type="match status" value="1"/>
</dbReference>
<name>A0A833QKL4_9POAL</name>
<dbReference type="PANTHER" id="PTHR47778:SF2">
    <property type="entry name" value="GLYCOSYL TRANSFERASE FAMILY 1 DOMAIN-CONTAINING PROTEIN"/>
    <property type="match status" value="1"/>
</dbReference>
<dbReference type="GO" id="GO:0016757">
    <property type="term" value="F:glycosyltransferase activity"/>
    <property type="evidence" value="ECO:0007669"/>
    <property type="project" value="UniProtKB-KW"/>
</dbReference>
<dbReference type="EMBL" id="SWLB01000026">
    <property type="protein sequence ID" value="KAF3321563.1"/>
    <property type="molecule type" value="Genomic_DNA"/>
</dbReference>
<evidence type="ECO:0000259" key="4">
    <source>
        <dbReference type="Pfam" id="PF00534"/>
    </source>
</evidence>
<feature type="transmembrane region" description="Helical" evidence="3">
    <location>
        <begin position="68"/>
        <end position="85"/>
    </location>
</feature>
<dbReference type="AlphaFoldDB" id="A0A833QKL4"/>
<keyword evidence="1" id="KW-0328">Glycosyltransferase</keyword>
<comment type="caution">
    <text evidence="5">The sequence shown here is derived from an EMBL/GenBank/DDBJ whole genome shotgun (WGS) entry which is preliminary data.</text>
</comment>
<dbReference type="Pfam" id="PF00534">
    <property type="entry name" value="Glycos_transf_1"/>
    <property type="match status" value="1"/>
</dbReference>
<dbReference type="PANTHER" id="PTHR47778">
    <property type="entry name" value="BNAA05G14870D PROTEIN"/>
    <property type="match status" value="1"/>
</dbReference>
<organism evidence="5 6">
    <name type="scientific">Carex littledalei</name>
    <dbReference type="NCBI Taxonomy" id="544730"/>
    <lineage>
        <taxon>Eukaryota</taxon>
        <taxon>Viridiplantae</taxon>
        <taxon>Streptophyta</taxon>
        <taxon>Embryophyta</taxon>
        <taxon>Tracheophyta</taxon>
        <taxon>Spermatophyta</taxon>
        <taxon>Magnoliopsida</taxon>
        <taxon>Liliopsida</taxon>
        <taxon>Poales</taxon>
        <taxon>Cyperaceae</taxon>
        <taxon>Cyperoideae</taxon>
        <taxon>Cariceae</taxon>
        <taxon>Carex</taxon>
        <taxon>Carex subgen. Euthyceras</taxon>
    </lineage>
</organism>
<sequence length="722" mass="80503">MENNNIYASVDRQKPIRTGFDSKTSLSGRNGPKNSGSFRRLNPGPIRPTRRESKGSIGQIQRFRSNRLVLCLSIIALWGYIGFHVQSKWAHNDHGKLKFSGSKYQSGNSTVPSFEEKGANETMTVILETEEKKVEPNVSNAKPHNFVLDLDSNEVKVNIEILATVERDVESNVSDLNLQKKKKKTIEHKSRKTKKAVDEKDPNSVFEDGLVPRKNTSYGLIVGPFAQTEDTILEWNSDKRRGTCDREGEFAHIVFSRSFVLVFHELSMTGAPLSMMELASELLSCGAIVSVVVVNRKGGLLTELQKRGIKVIKDRMEASFLAAVKADAVIAGSVVCSTWIEQYLSHHPTKADRILWWIMENRREYFDRSMHLLGRVKTLAFLSDSQSKRWLSWCEEEKIKLSSQPMLVPLSVNEELAFAAGIPTSLNTPQFSVEKMVEKIKTLRNEVRGEMGLGEDDVLVMSLSSVNPGKGQRLLLEAAILILEDKVSLRDELNRLSSLNESNKTDASKNATSLQNQGLTLVSPLKNQTSEAIEPKNGTEIQEKDLLLPLRGLLAEKQDNKVKKFRVLIGSLGSKSNKIPYLRLISRLITQHTSMSKLVMWTPSTTHVLSLYAAADIYVMNAQGIGETFGRVTIEAMAFGLPVLGTDAGGTKEIVEHGVTGLVHPVGRNGTKTLAENMLFLLRNPNLRVKMGEKGRELVINKYLKSNTYNKLARVLAECMKT</sequence>
<dbReference type="InterPro" id="IPR001296">
    <property type="entry name" value="Glyco_trans_1"/>
</dbReference>
<evidence type="ECO:0000256" key="2">
    <source>
        <dbReference type="SAM" id="MobiDB-lite"/>
    </source>
</evidence>
<feature type="compositionally biased region" description="Polar residues" evidence="2">
    <location>
        <begin position="21"/>
        <end position="37"/>
    </location>
</feature>
<dbReference type="SUPFAM" id="SSF53756">
    <property type="entry name" value="UDP-Glycosyltransferase/glycogen phosphorylase"/>
    <property type="match status" value="1"/>
</dbReference>
<evidence type="ECO:0000256" key="1">
    <source>
        <dbReference type="ARBA" id="ARBA00022676"/>
    </source>
</evidence>
<accession>A0A833QKL4</accession>
<feature type="region of interest" description="Disordered" evidence="2">
    <location>
        <begin position="1"/>
        <end position="58"/>
    </location>
</feature>
<keyword evidence="6" id="KW-1185">Reference proteome</keyword>
<keyword evidence="3" id="KW-0472">Membrane</keyword>